<dbReference type="GO" id="GO:0016491">
    <property type="term" value="F:oxidoreductase activity"/>
    <property type="evidence" value="ECO:0007669"/>
    <property type="project" value="UniProtKB-KW"/>
</dbReference>
<dbReference type="Pfam" id="PF00890">
    <property type="entry name" value="FAD_binding_2"/>
    <property type="match status" value="1"/>
</dbReference>
<dbReference type="RefSeq" id="WP_042451554.1">
    <property type="nucleotide sequence ID" value="NZ_BBPN01000022.1"/>
</dbReference>
<dbReference type="Pfam" id="PF17885">
    <property type="entry name" value="Smoa_sbd"/>
    <property type="match status" value="1"/>
</dbReference>
<evidence type="ECO:0000259" key="3">
    <source>
        <dbReference type="Pfam" id="PF00890"/>
    </source>
</evidence>
<protein>
    <submittedName>
        <fullName evidence="5">2-polyprenyl-6-methoxyphenol hydroxylase</fullName>
    </submittedName>
</protein>
<keyword evidence="6" id="KW-1185">Reference proteome</keyword>
<name>A0A1H8BG27_STRJI</name>
<evidence type="ECO:0000256" key="1">
    <source>
        <dbReference type="ARBA" id="ARBA00022630"/>
    </source>
</evidence>
<gene>
    <name evidence="5" type="ORF">SAMN05414137_1654</name>
</gene>
<evidence type="ECO:0000256" key="2">
    <source>
        <dbReference type="ARBA" id="ARBA00023002"/>
    </source>
</evidence>
<evidence type="ECO:0000313" key="5">
    <source>
        <dbReference type="EMBL" id="SEM81815.1"/>
    </source>
</evidence>
<reference evidence="6" key="1">
    <citation type="submission" date="2016-10" db="EMBL/GenBank/DDBJ databases">
        <authorList>
            <person name="Varghese N."/>
        </authorList>
    </citation>
    <scope>NUCLEOTIDE SEQUENCE [LARGE SCALE GENOMIC DNA]</scope>
    <source>
        <strain evidence="6">DSM 45096 / BCRC 16803 / CGMCC 4.1857 / CIP 109030 / JCM 12277 / KCTC 19219 / NBRC 100920 / 33214</strain>
    </source>
</reference>
<keyword evidence="1" id="KW-0285">Flavoprotein</keyword>
<dbReference type="STRING" id="235985.SAMN05414137_1654"/>
<accession>A0A1H8BG27</accession>
<dbReference type="EMBL" id="FOAZ01000065">
    <property type="protein sequence ID" value="SEM81815.1"/>
    <property type="molecule type" value="Genomic_DNA"/>
</dbReference>
<dbReference type="InterPro" id="IPR003953">
    <property type="entry name" value="FAD-dep_OxRdtase_2_FAD-bd"/>
</dbReference>
<dbReference type="PRINTS" id="PR00420">
    <property type="entry name" value="RNGMNOXGNASE"/>
</dbReference>
<proteinExistence type="predicted"/>
<organism evidence="5 6">
    <name type="scientific">Streptacidiphilus jiangxiensis</name>
    <dbReference type="NCBI Taxonomy" id="235985"/>
    <lineage>
        <taxon>Bacteria</taxon>
        <taxon>Bacillati</taxon>
        <taxon>Actinomycetota</taxon>
        <taxon>Actinomycetes</taxon>
        <taxon>Kitasatosporales</taxon>
        <taxon>Streptomycetaceae</taxon>
        <taxon>Streptacidiphilus</taxon>
    </lineage>
</organism>
<keyword evidence="2" id="KW-0560">Oxidoreductase</keyword>
<feature type="domain" description="FAD-dependent oxidoreductase 2 FAD-binding" evidence="3">
    <location>
        <begin position="3"/>
        <end position="35"/>
    </location>
</feature>
<dbReference type="InterPro" id="IPR036188">
    <property type="entry name" value="FAD/NAD-bd_sf"/>
</dbReference>
<dbReference type="Gene3D" id="3.50.50.60">
    <property type="entry name" value="FAD/NAD(P)-binding domain"/>
    <property type="match status" value="3"/>
</dbReference>
<evidence type="ECO:0000259" key="4">
    <source>
        <dbReference type="Pfam" id="PF17885"/>
    </source>
</evidence>
<dbReference type="InterPro" id="IPR041654">
    <property type="entry name" value="StyA_sbd"/>
</dbReference>
<dbReference type="AlphaFoldDB" id="A0A1H8BG27"/>
<dbReference type="Proteomes" id="UP000183015">
    <property type="component" value="Unassembled WGS sequence"/>
</dbReference>
<sequence>MRDVAIVGAGQAGLQLALQLQSAGQRVTVVAERTPDQVRAGRVLSSQAMFGPARELERAAGLALWDGQAPDTRGLHVVVGAEGKAVLSFDAAVRAPAHSVDQRLKTAAWLELFEERGGRVEYRRVEPADVAGLARQNELTVVAAGRGALASLFARDAARSRFDAPQRHLSCVYLHGVGAPEDLPDPAGDPARIHVVAGAGELVLQPALTLSGPCVILLWEAIPGGPLDVFGDDPDPAQTLARTRELVRRHVPWEWQALADAEPTDGGASLAGAVTPTVRHPVARPGGGARPVLGMADTLVVNDPITAQGANNATRCAALYAAAVSAHGERPFDEPWMQALFTAYWEQAARHTVEFTTTMLGPLPDHVQWAFAEAAARPQVASRLAETYADPADFARWLATPEATAAYLAPPQD</sequence>
<dbReference type="eggNOG" id="COG0654">
    <property type="taxonomic scope" value="Bacteria"/>
</dbReference>
<dbReference type="SUPFAM" id="SSF51905">
    <property type="entry name" value="FAD/NAD(P)-binding domain"/>
    <property type="match status" value="1"/>
</dbReference>
<dbReference type="OrthoDB" id="3414915at2"/>
<evidence type="ECO:0000313" key="6">
    <source>
        <dbReference type="Proteomes" id="UP000183015"/>
    </source>
</evidence>
<feature type="domain" description="Styrene monooxygenase StyA putative substrate binding" evidence="4">
    <location>
        <begin position="145"/>
        <end position="254"/>
    </location>
</feature>